<dbReference type="OrthoDB" id="196738at2"/>
<sequence>MSVGKTLGVIFVIGFIVMQLIPVERSNPKTDPALEIKAPADVKEVFKRSCYDCHSNETKWPWYSNIAPIKWFIARDVHVGRQWLNFSEWESYDEEKKKKLKEMIFTAVGLAMPLGMYVKAHPEAKLSAKDREIIRSWTGLTPEDVMNNPKRRLY</sequence>
<evidence type="ECO:0000313" key="3">
    <source>
        <dbReference type="EMBL" id="SFP20262.1"/>
    </source>
</evidence>
<organism evidence="3 4">
    <name type="scientific">Hydrogenimonas thermophila</name>
    <dbReference type="NCBI Taxonomy" id="223786"/>
    <lineage>
        <taxon>Bacteria</taxon>
        <taxon>Pseudomonadati</taxon>
        <taxon>Campylobacterota</taxon>
        <taxon>Epsilonproteobacteria</taxon>
        <taxon>Campylobacterales</taxon>
        <taxon>Hydrogenimonadaceae</taxon>
        <taxon>Hydrogenimonas</taxon>
    </lineage>
</organism>
<dbReference type="EMBL" id="FOXB01000010">
    <property type="protein sequence ID" value="SFP20262.1"/>
    <property type="molecule type" value="Genomic_DNA"/>
</dbReference>
<proteinExistence type="predicted"/>
<keyword evidence="1" id="KW-1133">Transmembrane helix</keyword>
<dbReference type="SMART" id="SM01235">
    <property type="entry name" value="Haem_bd"/>
    <property type="match status" value="1"/>
</dbReference>
<dbReference type="Pfam" id="PF14376">
    <property type="entry name" value="Haem_bd"/>
    <property type="match status" value="1"/>
</dbReference>
<protein>
    <submittedName>
        <fullName evidence="3">Haem-binding domain-containing protein</fullName>
    </submittedName>
</protein>
<dbReference type="Proteomes" id="UP000199227">
    <property type="component" value="Unassembled WGS sequence"/>
</dbReference>
<accession>A0A1I5NEZ7</accession>
<feature type="domain" description="Haem-binding" evidence="2">
    <location>
        <begin position="12"/>
        <end position="142"/>
    </location>
</feature>
<evidence type="ECO:0000259" key="2">
    <source>
        <dbReference type="SMART" id="SM01235"/>
    </source>
</evidence>
<keyword evidence="4" id="KW-1185">Reference proteome</keyword>
<dbReference type="InterPro" id="IPR025992">
    <property type="entry name" value="Haem-bd"/>
</dbReference>
<keyword evidence="1" id="KW-0812">Transmembrane</keyword>
<evidence type="ECO:0000256" key="1">
    <source>
        <dbReference type="SAM" id="Phobius"/>
    </source>
</evidence>
<reference evidence="3 4" key="1">
    <citation type="submission" date="2016-10" db="EMBL/GenBank/DDBJ databases">
        <authorList>
            <person name="de Groot N.N."/>
        </authorList>
    </citation>
    <scope>NUCLEOTIDE SEQUENCE [LARGE SCALE GENOMIC DNA]</scope>
    <source>
        <strain evidence="3 4">EP1-55-1</strain>
    </source>
</reference>
<keyword evidence="1" id="KW-0472">Membrane</keyword>
<dbReference type="STRING" id="223786.SAMN05216234_11017"/>
<dbReference type="AlphaFoldDB" id="A0A1I5NEZ7"/>
<evidence type="ECO:0000313" key="4">
    <source>
        <dbReference type="Proteomes" id="UP000199227"/>
    </source>
</evidence>
<dbReference type="RefSeq" id="WP_092911717.1">
    <property type="nucleotide sequence ID" value="NZ_CP136592.1"/>
</dbReference>
<name>A0A1I5NEZ7_9BACT</name>
<gene>
    <name evidence="3" type="ORF">SAMN05216234_11017</name>
</gene>
<feature type="transmembrane region" description="Helical" evidence="1">
    <location>
        <begin position="6"/>
        <end position="23"/>
    </location>
</feature>